<comment type="caution">
    <text evidence="1">The sequence shown here is derived from an EMBL/GenBank/DDBJ whole genome shotgun (WGS) entry which is preliminary data.</text>
</comment>
<accession>A0ACC7P2B3</accession>
<protein>
    <submittedName>
        <fullName evidence="1">Glycosyl hydrolase family 28-related protein</fullName>
    </submittedName>
</protein>
<dbReference type="EMBL" id="JBJURJ010000016">
    <property type="protein sequence ID" value="MFM9331103.1"/>
    <property type="molecule type" value="Genomic_DNA"/>
</dbReference>
<keyword evidence="1" id="KW-0378">Hydrolase</keyword>
<proteinExistence type="predicted"/>
<sequence>METKGMLTSPLWGENGELWKPEGRLPDFSYAGYGCGNKELPRPAVTANVRDFGAAGDGEQDDTEAFERALAQIGTGVLWIPPGCYKLSGRLRLNRSGVVLRGAGQEETTLHFTRHLTDISPDWGATTTGERTSNYSWSGGLITIAGEFLRGGVVSIVRDAAYGEHTLYVDSTAGLMPGDRIEVFQEDTPDNSLAAHLYSGDPGDMDKLWGSTSASLVAEIVSVGEDSITINRALRFHVRAEWQPVIRPFRPTVDEVGIEDLTLEFPDVPYAGHFRELGYNGVAITQASDCWIDGVTIRNSDCGIILKGSFCTVRNLVMESHRQPDLASGCTGHHGIYIYGDDNLVESFDYRCSFIHDISVSKCAGNVFAGGRGVDLCFDHHKRAPYANLFTDIDAGAGTRLWKSGGGAALGRHCAARETFWNIYAKQLQPYPEGFAPASLNLVGYPTGEAPSCLTDGRWMEPLPAGECIQPVNLYQAQLRRRMLR</sequence>
<gene>
    <name evidence="1" type="ORF">ACI1P1_22675</name>
</gene>
<name>A0ACC7P2B3_9BACL</name>
<dbReference type="Proteomes" id="UP001631969">
    <property type="component" value="Unassembled WGS sequence"/>
</dbReference>
<organism evidence="1 2">
    <name type="scientific">Paenibacillus mesotrionivorans</name>
    <dbReference type="NCBI Taxonomy" id="3160968"/>
    <lineage>
        <taxon>Bacteria</taxon>
        <taxon>Bacillati</taxon>
        <taxon>Bacillota</taxon>
        <taxon>Bacilli</taxon>
        <taxon>Bacillales</taxon>
        <taxon>Paenibacillaceae</taxon>
        <taxon>Paenibacillus</taxon>
    </lineage>
</organism>
<keyword evidence="2" id="KW-1185">Reference proteome</keyword>
<reference evidence="1" key="1">
    <citation type="submission" date="2024-12" db="EMBL/GenBank/DDBJ databases">
        <authorList>
            <person name="Wu N."/>
        </authorList>
    </citation>
    <scope>NUCLEOTIDE SEQUENCE</scope>
    <source>
        <strain evidence="1">P15</strain>
    </source>
</reference>
<evidence type="ECO:0000313" key="1">
    <source>
        <dbReference type="EMBL" id="MFM9331103.1"/>
    </source>
</evidence>
<evidence type="ECO:0000313" key="2">
    <source>
        <dbReference type="Proteomes" id="UP001631969"/>
    </source>
</evidence>